<accession>A0A6I6JJL9</accession>
<keyword evidence="2" id="KW-1185">Reference proteome</keyword>
<evidence type="ECO:0000313" key="1">
    <source>
        <dbReference type="EMBL" id="QGY43065.1"/>
    </source>
</evidence>
<dbReference type="AlphaFoldDB" id="A0A6I6JJL9"/>
<reference evidence="1 2" key="1">
    <citation type="submission" date="2019-11" db="EMBL/GenBank/DDBJ databases">
        <authorList>
            <person name="Zheng R.K."/>
            <person name="Sun C.M."/>
        </authorList>
    </citation>
    <scope>NUCLEOTIDE SEQUENCE [LARGE SCALE GENOMIC DNA]</scope>
    <source>
        <strain evidence="1 2">WC007</strain>
    </source>
</reference>
<dbReference type="Proteomes" id="UP000428260">
    <property type="component" value="Chromosome"/>
</dbReference>
<gene>
    <name evidence="1" type="ORF">GM418_05140</name>
</gene>
<proteinExistence type="predicted"/>
<protein>
    <submittedName>
        <fullName evidence="1">Uncharacterized protein</fullName>
    </submittedName>
</protein>
<organism evidence="1 2">
    <name type="scientific">Maribellus comscasis</name>
    <dbReference type="NCBI Taxonomy" id="2681766"/>
    <lineage>
        <taxon>Bacteria</taxon>
        <taxon>Pseudomonadati</taxon>
        <taxon>Bacteroidota</taxon>
        <taxon>Bacteroidia</taxon>
        <taxon>Marinilabiliales</taxon>
        <taxon>Prolixibacteraceae</taxon>
        <taxon>Maribellus</taxon>
    </lineage>
</organism>
<dbReference type="KEGG" id="mcos:GM418_05140"/>
<dbReference type="RefSeq" id="WP_158863823.1">
    <property type="nucleotide sequence ID" value="NZ_CP046401.1"/>
</dbReference>
<sequence length="51" mass="5715">MNKIVVIEIVMGIMEVLEDIFERLILGEEDGAFVYVSVESGLSGFHGPFRK</sequence>
<name>A0A6I6JJL9_9BACT</name>
<dbReference type="EMBL" id="CP046401">
    <property type="protein sequence ID" value="QGY43065.1"/>
    <property type="molecule type" value="Genomic_DNA"/>
</dbReference>
<evidence type="ECO:0000313" key="2">
    <source>
        <dbReference type="Proteomes" id="UP000428260"/>
    </source>
</evidence>